<dbReference type="AlphaFoldDB" id="A0A813Z6N8"/>
<organism evidence="2 3">
    <name type="scientific">Brachionus calyciflorus</name>
    <dbReference type="NCBI Taxonomy" id="104777"/>
    <lineage>
        <taxon>Eukaryota</taxon>
        <taxon>Metazoa</taxon>
        <taxon>Spiralia</taxon>
        <taxon>Gnathifera</taxon>
        <taxon>Rotifera</taxon>
        <taxon>Eurotatoria</taxon>
        <taxon>Monogononta</taxon>
        <taxon>Pseudotrocha</taxon>
        <taxon>Ploima</taxon>
        <taxon>Brachionidae</taxon>
        <taxon>Brachionus</taxon>
    </lineage>
</organism>
<reference evidence="2" key="1">
    <citation type="submission" date="2021-02" db="EMBL/GenBank/DDBJ databases">
        <authorList>
            <person name="Nowell W R."/>
        </authorList>
    </citation>
    <scope>NUCLEOTIDE SEQUENCE</scope>
    <source>
        <strain evidence="2">Ploen Becks lab</strain>
    </source>
</reference>
<dbReference type="SUPFAM" id="SSF48452">
    <property type="entry name" value="TPR-like"/>
    <property type="match status" value="1"/>
</dbReference>
<protein>
    <submittedName>
        <fullName evidence="2">Uncharacterized protein</fullName>
    </submittedName>
</protein>
<dbReference type="InterPro" id="IPR011990">
    <property type="entry name" value="TPR-like_helical_dom_sf"/>
</dbReference>
<dbReference type="EMBL" id="CAJNOC010001829">
    <property type="protein sequence ID" value="CAF0894077.1"/>
    <property type="molecule type" value="Genomic_DNA"/>
</dbReference>
<name>A0A813Z6N8_9BILA</name>
<feature type="region of interest" description="Disordered" evidence="1">
    <location>
        <begin position="270"/>
        <end position="294"/>
    </location>
</feature>
<evidence type="ECO:0000313" key="3">
    <source>
        <dbReference type="Proteomes" id="UP000663879"/>
    </source>
</evidence>
<comment type="caution">
    <text evidence="2">The sequence shown here is derived from an EMBL/GenBank/DDBJ whole genome shotgun (WGS) entry which is preliminary data.</text>
</comment>
<evidence type="ECO:0000313" key="2">
    <source>
        <dbReference type="EMBL" id="CAF0894077.1"/>
    </source>
</evidence>
<dbReference type="Proteomes" id="UP000663879">
    <property type="component" value="Unassembled WGS sequence"/>
</dbReference>
<sequence>MSDSEKMSQDQELRRYLGDYEKLSDESTEKKRLTFNLAVLYTRLNQPEEAKYYLDKINDDSYIFSNLKDIALLYETLALIFIKQNNNQSNTLKIICECLEQSSIYYSRCKEWSSYCINEIERAKILSDKKYKKESFLIADKVLKKRLYLDESKIETIKILNNLATFYAENSESYINLKTSEKLLTKSINLIKNIPDFNEIIKKETLHLDIDNERLIFIINSNYLSILNQLNVKPDTNLALVKKYVYGNTHSENSIRDSYKNNKNISKNIFNDSNGAIENEKETENSPDDSQKKEAVQETILKITTKNKTKIYKKSIVDLYNINLTTDEQSQEQRYSIIFN</sequence>
<feature type="compositionally biased region" description="Basic and acidic residues" evidence="1">
    <location>
        <begin position="278"/>
        <end position="294"/>
    </location>
</feature>
<keyword evidence="3" id="KW-1185">Reference proteome</keyword>
<gene>
    <name evidence="2" type="ORF">OXX778_LOCUS11060</name>
</gene>
<evidence type="ECO:0000256" key="1">
    <source>
        <dbReference type="SAM" id="MobiDB-lite"/>
    </source>
</evidence>
<accession>A0A813Z6N8</accession>
<dbReference type="OrthoDB" id="10215587at2759"/>
<proteinExistence type="predicted"/>